<name>A0A0B7NAA6_9FUNG</name>
<organism evidence="2 3">
    <name type="scientific">Parasitella parasitica</name>
    <dbReference type="NCBI Taxonomy" id="35722"/>
    <lineage>
        <taxon>Eukaryota</taxon>
        <taxon>Fungi</taxon>
        <taxon>Fungi incertae sedis</taxon>
        <taxon>Mucoromycota</taxon>
        <taxon>Mucoromycotina</taxon>
        <taxon>Mucoromycetes</taxon>
        <taxon>Mucorales</taxon>
        <taxon>Mucorineae</taxon>
        <taxon>Mucoraceae</taxon>
        <taxon>Parasitella</taxon>
    </lineage>
</organism>
<dbReference type="Proteomes" id="UP000054107">
    <property type="component" value="Unassembled WGS sequence"/>
</dbReference>
<keyword evidence="3" id="KW-1185">Reference proteome</keyword>
<evidence type="ECO:0000313" key="3">
    <source>
        <dbReference type="Proteomes" id="UP000054107"/>
    </source>
</evidence>
<evidence type="ECO:0000313" key="2">
    <source>
        <dbReference type="EMBL" id="CEP14384.1"/>
    </source>
</evidence>
<sequence>MTIEKIKVAYNSKVCNANLEVFDIFNDLHVVIGTDLITQLGITISNLAMDWDDDNNIETLPIDPEPYFPNNQPYGTKEGT</sequence>
<dbReference type="AlphaFoldDB" id="A0A0B7NAA6"/>
<feature type="region of interest" description="Disordered" evidence="1">
    <location>
        <begin position="60"/>
        <end position="80"/>
    </location>
</feature>
<proteinExistence type="predicted"/>
<accession>A0A0B7NAA6</accession>
<gene>
    <name evidence="2" type="primary">PARPA_08563.1 scaffold 33371</name>
</gene>
<evidence type="ECO:0000256" key="1">
    <source>
        <dbReference type="SAM" id="MobiDB-lite"/>
    </source>
</evidence>
<protein>
    <submittedName>
        <fullName evidence="2">Uncharacterized protein</fullName>
    </submittedName>
</protein>
<dbReference type="EMBL" id="LN731200">
    <property type="protein sequence ID" value="CEP14384.1"/>
    <property type="molecule type" value="Genomic_DNA"/>
</dbReference>
<reference evidence="2 3" key="1">
    <citation type="submission" date="2014-09" db="EMBL/GenBank/DDBJ databases">
        <authorList>
            <person name="Ellenberger Sabrina"/>
        </authorList>
    </citation>
    <scope>NUCLEOTIDE SEQUENCE [LARGE SCALE GENOMIC DNA]</scope>
    <source>
        <strain evidence="2 3">CBS 412.66</strain>
    </source>
</reference>
<dbReference type="STRING" id="35722.A0A0B7NAA6"/>